<accession>A0A0V0QIH1</accession>
<dbReference type="AlphaFoldDB" id="A0A0V0QIH1"/>
<keyword evidence="2" id="KW-0812">Transmembrane</keyword>
<evidence type="ECO:0000313" key="4">
    <source>
        <dbReference type="EMBL" id="KRX01947.1"/>
    </source>
</evidence>
<feature type="signal peptide" evidence="3">
    <location>
        <begin position="1"/>
        <end position="19"/>
    </location>
</feature>
<sequence length="191" mass="22489">MKNLIKAAFFYLFIQITIQATLKKCIKEQYQHCTNQYGECTYYESECVYPKNQYDCYYCELIDKKYSGRMYCGNYKDCYGKYDQRMVAFWIVLGIAVIGAAVGVFIYLKQKKQKSQKNSKQQMLLSLQGQNQNYCPPQQDLQDNQQEQQEKNDTEQQQQAFQITKDNDNIIVQEKQVNLNNSNDSLTKSQN</sequence>
<evidence type="ECO:0000313" key="5">
    <source>
        <dbReference type="Proteomes" id="UP000054937"/>
    </source>
</evidence>
<evidence type="ECO:0000256" key="2">
    <source>
        <dbReference type="SAM" id="Phobius"/>
    </source>
</evidence>
<evidence type="ECO:0008006" key="6">
    <source>
        <dbReference type="Google" id="ProtNLM"/>
    </source>
</evidence>
<protein>
    <recommendedName>
        <fullName evidence="6">Transmembrane protein</fullName>
    </recommendedName>
</protein>
<reference evidence="4 5" key="1">
    <citation type="journal article" date="2015" name="Sci. Rep.">
        <title>Genome of the facultative scuticociliatosis pathogen Pseudocohnilembus persalinus provides insight into its virulence through horizontal gene transfer.</title>
        <authorList>
            <person name="Xiong J."/>
            <person name="Wang G."/>
            <person name="Cheng J."/>
            <person name="Tian M."/>
            <person name="Pan X."/>
            <person name="Warren A."/>
            <person name="Jiang C."/>
            <person name="Yuan D."/>
            <person name="Miao W."/>
        </authorList>
    </citation>
    <scope>NUCLEOTIDE SEQUENCE [LARGE SCALE GENOMIC DNA]</scope>
    <source>
        <strain evidence="4">36N120E</strain>
    </source>
</reference>
<comment type="caution">
    <text evidence="4">The sequence shown here is derived from an EMBL/GenBank/DDBJ whole genome shotgun (WGS) entry which is preliminary data.</text>
</comment>
<keyword evidence="2" id="KW-1133">Transmembrane helix</keyword>
<evidence type="ECO:0000256" key="3">
    <source>
        <dbReference type="SAM" id="SignalP"/>
    </source>
</evidence>
<name>A0A0V0QIH1_PSEPJ</name>
<organism evidence="4 5">
    <name type="scientific">Pseudocohnilembus persalinus</name>
    <name type="common">Ciliate</name>
    <dbReference type="NCBI Taxonomy" id="266149"/>
    <lineage>
        <taxon>Eukaryota</taxon>
        <taxon>Sar</taxon>
        <taxon>Alveolata</taxon>
        <taxon>Ciliophora</taxon>
        <taxon>Intramacronucleata</taxon>
        <taxon>Oligohymenophorea</taxon>
        <taxon>Scuticociliatia</taxon>
        <taxon>Philasterida</taxon>
        <taxon>Pseudocohnilembidae</taxon>
        <taxon>Pseudocohnilembus</taxon>
    </lineage>
</organism>
<gene>
    <name evidence="4" type="ORF">PPERSA_07592</name>
</gene>
<dbReference type="EMBL" id="LDAU01000159">
    <property type="protein sequence ID" value="KRX01947.1"/>
    <property type="molecule type" value="Genomic_DNA"/>
</dbReference>
<feature type="region of interest" description="Disordered" evidence="1">
    <location>
        <begin position="136"/>
        <end position="169"/>
    </location>
</feature>
<keyword evidence="5" id="KW-1185">Reference proteome</keyword>
<keyword evidence="3" id="KW-0732">Signal</keyword>
<feature type="chain" id="PRO_5006867451" description="Transmembrane protein" evidence="3">
    <location>
        <begin position="20"/>
        <end position="191"/>
    </location>
</feature>
<keyword evidence="2" id="KW-0472">Membrane</keyword>
<dbReference type="Proteomes" id="UP000054937">
    <property type="component" value="Unassembled WGS sequence"/>
</dbReference>
<feature type="compositionally biased region" description="Low complexity" evidence="1">
    <location>
        <begin position="138"/>
        <end position="147"/>
    </location>
</feature>
<feature type="transmembrane region" description="Helical" evidence="2">
    <location>
        <begin position="87"/>
        <end position="108"/>
    </location>
</feature>
<evidence type="ECO:0000256" key="1">
    <source>
        <dbReference type="SAM" id="MobiDB-lite"/>
    </source>
</evidence>
<dbReference type="InParanoid" id="A0A0V0QIH1"/>
<proteinExistence type="predicted"/>